<dbReference type="CDD" id="cd00167">
    <property type="entry name" value="SANT"/>
    <property type="match status" value="1"/>
</dbReference>
<dbReference type="EMBL" id="CAJJDM010000064">
    <property type="protein sequence ID" value="CAD8080263.1"/>
    <property type="molecule type" value="Genomic_DNA"/>
</dbReference>
<sequence>MSIQSDIPLTPTQTKTTLPVPRTARSLVKREKQYKLDVLLKNQKGKQTIKKRIKRKRLFSGLKRTVSNYRGRIPQSETFTLNEDRLILSSVIKLGPKFKVISQYFPSKSLSAVKNRYYKYLRYRWIQIMGKDFESLLKESQQIIRQDDEIVDTAELFPEVKDILKNMITNIKSLIQS</sequence>
<dbReference type="OMA" id="RWVQIMG"/>
<dbReference type="Pfam" id="PF00249">
    <property type="entry name" value="Myb_DNA-binding"/>
    <property type="match status" value="1"/>
</dbReference>
<gene>
    <name evidence="2" type="ORF">PPRIM_AZ9-3.1.T0630174</name>
</gene>
<evidence type="ECO:0000259" key="1">
    <source>
        <dbReference type="SMART" id="SM00717"/>
    </source>
</evidence>
<dbReference type="Proteomes" id="UP000688137">
    <property type="component" value="Unassembled WGS sequence"/>
</dbReference>
<comment type="caution">
    <text evidence="2">The sequence shown here is derived from an EMBL/GenBank/DDBJ whole genome shotgun (WGS) entry which is preliminary data.</text>
</comment>
<name>A0A8S1MT87_PARPR</name>
<dbReference type="AlphaFoldDB" id="A0A8S1MT87"/>
<keyword evidence="3" id="KW-1185">Reference proteome</keyword>
<reference evidence="2" key="1">
    <citation type="submission" date="2021-01" db="EMBL/GenBank/DDBJ databases">
        <authorList>
            <consortium name="Genoscope - CEA"/>
            <person name="William W."/>
        </authorList>
    </citation>
    <scope>NUCLEOTIDE SEQUENCE</scope>
</reference>
<evidence type="ECO:0000313" key="2">
    <source>
        <dbReference type="EMBL" id="CAD8080263.1"/>
    </source>
</evidence>
<evidence type="ECO:0000313" key="3">
    <source>
        <dbReference type="Proteomes" id="UP000688137"/>
    </source>
</evidence>
<dbReference type="InterPro" id="IPR001005">
    <property type="entry name" value="SANT/Myb"/>
</dbReference>
<accession>A0A8S1MT87</accession>
<feature type="domain" description="Myb-like" evidence="1">
    <location>
        <begin position="75"/>
        <end position="123"/>
    </location>
</feature>
<organism evidence="2 3">
    <name type="scientific">Paramecium primaurelia</name>
    <dbReference type="NCBI Taxonomy" id="5886"/>
    <lineage>
        <taxon>Eukaryota</taxon>
        <taxon>Sar</taxon>
        <taxon>Alveolata</taxon>
        <taxon>Ciliophora</taxon>
        <taxon>Intramacronucleata</taxon>
        <taxon>Oligohymenophorea</taxon>
        <taxon>Peniculida</taxon>
        <taxon>Parameciidae</taxon>
        <taxon>Paramecium</taxon>
    </lineage>
</organism>
<protein>
    <recommendedName>
        <fullName evidence="1">Myb-like domain-containing protein</fullName>
    </recommendedName>
</protein>
<proteinExistence type="predicted"/>
<dbReference type="SMART" id="SM00717">
    <property type="entry name" value="SANT"/>
    <property type="match status" value="1"/>
</dbReference>